<organism evidence="2 3">
    <name type="scientific">Kitasatospora xanthocidica</name>
    <dbReference type="NCBI Taxonomy" id="83382"/>
    <lineage>
        <taxon>Bacteria</taxon>
        <taxon>Bacillati</taxon>
        <taxon>Actinomycetota</taxon>
        <taxon>Actinomycetes</taxon>
        <taxon>Kitasatosporales</taxon>
        <taxon>Streptomycetaceae</taxon>
        <taxon>Kitasatospora</taxon>
    </lineage>
</organism>
<dbReference type="RefSeq" id="WP_063780349.1">
    <property type="nucleotide sequence ID" value="NZ_QVIG01000003.1"/>
</dbReference>
<dbReference type="AlphaFoldDB" id="A0A372ZK69"/>
<feature type="chain" id="PRO_5016654721" description="DUF11 domain-containing protein" evidence="1">
    <location>
        <begin position="32"/>
        <end position="171"/>
    </location>
</feature>
<evidence type="ECO:0000313" key="3">
    <source>
        <dbReference type="Proteomes" id="UP000263377"/>
    </source>
</evidence>
<keyword evidence="1" id="KW-0732">Signal</keyword>
<dbReference type="InterPro" id="IPR006311">
    <property type="entry name" value="TAT_signal"/>
</dbReference>
<keyword evidence="3" id="KW-1185">Reference proteome</keyword>
<name>A0A372ZK69_9ACTN</name>
<dbReference type="EMBL" id="QVIG01000003">
    <property type="protein sequence ID" value="RGD55645.1"/>
    <property type="molecule type" value="Genomic_DNA"/>
</dbReference>
<evidence type="ECO:0008006" key="4">
    <source>
        <dbReference type="Google" id="ProtNLM"/>
    </source>
</evidence>
<evidence type="ECO:0000256" key="1">
    <source>
        <dbReference type="SAM" id="SignalP"/>
    </source>
</evidence>
<dbReference type="PROSITE" id="PS51318">
    <property type="entry name" value="TAT"/>
    <property type="match status" value="1"/>
</dbReference>
<comment type="caution">
    <text evidence="2">The sequence shown here is derived from an EMBL/GenBank/DDBJ whole genome shotgun (WGS) entry which is preliminary data.</text>
</comment>
<sequence length="171" mass="17803">MRRTHPRRAALAACPALVVGLLLSAAPAARADGQLPLTAVSDKQTTVRGSEFTVTLTLTNPYDTPIQFVYQSVQETYATSLETGLKFTATACGTQTNGCSDNVHGGIARYNVPLAPGASSAFTVTYAVAPDSACGPGTRIDLYSYLYYEYKGGEANNSGIVGVPGTQVACA</sequence>
<evidence type="ECO:0000313" key="2">
    <source>
        <dbReference type="EMBL" id="RGD55645.1"/>
    </source>
</evidence>
<gene>
    <name evidence="2" type="ORF">DR950_40610</name>
</gene>
<dbReference type="Proteomes" id="UP000263377">
    <property type="component" value="Unassembled WGS sequence"/>
</dbReference>
<protein>
    <recommendedName>
        <fullName evidence="4">DUF11 domain-containing protein</fullName>
    </recommendedName>
</protein>
<proteinExistence type="predicted"/>
<accession>A0A372ZK69</accession>
<feature type="signal peptide" evidence="1">
    <location>
        <begin position="1"/>
        <end position="31"/>
    </location>
</feature>
<reference evidence="2 3" key="1">
    <citation type="submission" date="2018-08" db="EMBL/GenBank/DDBJ databases">
        <title>Diversity &amp; Physiological Properties of Lignin-Decomposing Actinobacteria from Soil.</title>
        <authorList>
            <person name="Roh S.G."/>
            <person name="Kim S.B."/>
        </authorList>
    </citation>
    <scope>NUCLEOTIDE SEQUENCE [LARGE SCALE GENOMIC DNA]</scope>
    <source>
        <strain evidence="2 3">MMS17-GH009</strain>
    </source>
</reference>